<dbReference type="PANTHER" id="PTHR11748:SF103">
    <property type="entry name" value="GLYCOLATE OXIDASE SUBUNIT GLCE"/>
    <property type="match status" value="1"/>
</dbReference>
<dbReference type="SUPFAM" id="SSF55103">
    <property type="entry name" value="FAD-linked oxidases, C-terminal domain"/>
    <property type="match status" value="1"/>
</dbReference>
<dbReference type="PROSITE" id="PS51387">
    <property type="entry name" value="FAD_PCMH"/>
    <property type="match status" value="1"/>
</dbReference>
<dbReference type="Pfam" id="PF01565">
    <property type="entry name" value="FAD_binding_4"/>
    <property type="match status" value="1"/>
</dbReference>
<name>A0A3L7JF37_9HYPH</name>
<gene>
    <name evidence="4" type="primary">glcE</name>
    <name evidence="4" type="ORF">D8780_02530</name>
</gene>
<reference evidence="4 5" key="1">
    <citation type="submission" date="2018-10" db="EMBL/GenBank/DDBJ databases">
        <title>Notoacmeibacter sp. M2BS9Y-3-1, whole genome shotgun sequence.</title>
        <authorList>
            <person name="Tuo L."/>
        </authorList>
    </citation>
    <scope>NUCLEOTIDE SEQUENCE [LARGE SCALE GENOMIC DNA]</scope>
    <source>
        <strain evidence="4 5">M2BS9Y-3-1</strain>
    </source>
</reference>
<keyword evidence="1" id="KW-0285">Flavoprotein</keyword>
<dbReference type="GO" id="GO:0003824">
    <property type="term" value="F:catalytic activity"/>
    <property type="evidence" value="ECO:0007669"/>
    <property type="project" value="InterPro"/>
</dbReference>
<accession>A0A3L7JF37</accession>
<dbReference type="InterPro" id="IPR016166">
    <property type="entry name" value="FAD-bd_PCMH"/>
</dbReference>
<dbReference type="EMBL" id="RCWN01000001">
    <property type="protein sequence ID" value="RLQ89347.1"/>
    <property type="molecule type" value="Genomic_DNA"/>
</dbReference>
<dbReference type="InterPro" id="IPR036318">
    <property type="entry name" value="FAD-bd_PCMH-like_sf"/>
</dbReference>
<evidence type="ECO:0000259" key="3">
    <source>
        <dbReference type="PROSITE" id="PS51387"/>
    </source>
</evidence>
<dbReference type="GO" id="GO:0071949">
    <property type="term" value="F:FAD binding"/>
    <property type="evidence" value="ECO:0007669"/>
    <property type="project" value="InterPro"/>
</dbReference>
<dbReference type="InterPro" id="IPR016164">
    <property type="entry name" value="FAD-linked_Oxase-like_C"/>
</dbReference>
<dbReference type="NCBIfam" id="NF008439">
    <property type="entry name" value="PRK11282.1"/>
    <property type="match status" value="1"/>
</dbReference>
<dbReference type="InterPro" id="IPR016169">
    <property type="entry name" value="FAD-bd_PCMH_sub2"/>
</dbReference>
<feature type="domain" description="FAD-binding PCMH-type" evidence="3">
    <location>
        <begin position="1"/>
        <end position="178"/>
    </location>
</feature>
<organism evidence="4 5">
    <name type="scientific">Notoacmeibacter ruber</name>
    <dbReference type="NCBI Taxonomy" id="2670375"/>
    <lineage>
        <taxon>Bacteria</taxon>
        <taxon>Pseudomonadati</taxon>
        <taxon>Pseudomonadota</taxon>
        <taxon>Alphaproteobacteria</taxon>
        <taxon>Hyphomicrobiales</taxon>
        <taxon>Notoacmeibacteraceae</taxon>
        <taxon>Notoacmeibacter</taxon>
    </lineage>
</organism>
<protein>
    <submittedName>
        <fullName evidence="4">Glycolate oxidase subunit GlcE</fullName>
    </submittedName>
</protein>
<evidence type="ECO:0000256" key="2">
    <source>
        <dbReference type="ARBA" id="ARBA00022827"/>
    </source>
</evidence>
<keyword evidence="2" id="KW-0274">FAD</keyword>
<dbReference type="Gene3D" id="3.30.465.10">
    <property type="match status" value="1"/>
</dbReference>
<dbReference type="AlphaFoldDB" id="A0A3L7JF37"/>
<evidence type="ECO:0000313" key="5">
    <source>
        <dbReference type="Proteomes" id="UP000281094"/>
    </source>
</evidence>
<sequence>MVEPSDEGELAAAVRDARENGTPLAITGGGTRPIGRPVDALATVSTTKLSGITAYSANEMVATVRAGTPLSELQAALDDANQRLVFEPIDHRDLLGTEGTPTVGGMVAVNASGPRRFVAGACRDSLLGVRFVNGNGEVVKNGGRVMKNVTGLDLVKPMAGSHGTLGIMSEVTLKVQPRPETEATLALRGLLDVDAISVLAHAMATPNEVTGAAHLPELVAGSVLDGELGSGPATLLRIEGFAASVGERSEKLKAMFASLGDIEDIDADRSQKLWREIRDVKPFADHRERPVWRISMKPSDAHEAVMALRMEAGASAFYDWQGGLAWVRMEGGNTMSGLVRKAVQDNGGGHATLIRATDSERRFAVPFQPLDKPLAILEKRVREAFDPQGIFNPGRMVA</sequence>
<evidence type="ECO:0000313" key="4">
    <source>
        <dbReference type="EMBL" id="RLQ89347.1"/>
    </source>
</evidence>
<comment type="caution">
    <text evidence="4">The sequence shown here is derived from an EMBL/GenBank/DDBJ whole genome shotgun (WGS) entry which is preliminary data.</text>
</comment>
<keyword evidence="5" id="KW-1185">Reference proteome</keyword>
<dbReference type="SUPFAM" id="SSF56176">
    <property type="entry name" value="FAD-binding/transporter-associated domain-like"/>
    <property type="match status" value="1"/>
</dbReference>
<dbReference type="InterPro" id="IPR006094">
    <property type="entry name" value="Oxid_FAD_bind_N"/>
</dbReference>
<dbReference type="Proteomes" id="UP000281094">
    <property type="component" value="Unassembled WGS sequence"/>
</dbReference>
<proteinExistence type="predicted"/>
<dbReference type="PANTHER" id="PTHR11748">
    <property type="entry name" value="D-LACTATE DEHYDROGENASE"/>
    <property type="match status" value="1"/>
</dbReference>
<evidence type="ECO:0000256" key="1">
    <source>
        <dbReference type="ARBA" id="ARBA00022630"/>
    </source>
</evidence>